<protein>
    <submittedName>
        <fullName evidence="1">Uncharacterized protein</fullName>
    </submittedName>
</protein>
<proteinExistence type="predicted"/>
<evidence type="ECO:0000313" key="1">
    <source>
        <dbReference type="EMBL" id="KKL07753.1"/>
    </source>
</evidence>
<accession>A0A0F9D6Q4</accession>
<gene>
    <name evidence="1" type="ORF">LCGC14_2582890</name>
</gene>
<reference evidence="1" key="1">
    <citation type="journal article" date="2015" name="Nature">
        <title>Complex archaea that bridge the gap between prokaryotes and eukaryotes.</title>
        <authorList>
            <person name="Spang A."/>
            <person name="Saw J.H."/>
            <person name="Jorgensen S.L."/>
            <person name="Zaremba-Niedzwiedzka K."/>
            <person name="Martijn J."/>
            <person name="Lind A.E."/>
            <person name="van Eijk R."/>
            <person name="Schleper C."/>
            <person name="Guy L."/>
            <person name="Ettema T.J."/>
        </authorList>
    </citation>
    <scope>NUCLEOTIDE SEQUENCE</scope>
</reference>
<dbReference type="AlphaFoldDB" id="A0A0F9D6Q4"/>
<comment type="caution">
    <text evidence="1">The sequence shown here is derived from an EMBL/GenBank/DDBJ whole genome shotgun (WGS) entry which is preliminary data.</text>
</comment>
<organism evidence="1">
    <name type="scientific">marine sediment metagenome</name>
    <dbReference type="NCBI Taxonomy" id="412755"/>
    <lineage>
        <taxon>unclassified sequences</taxon>
        <taxon>metagenomes</taxon>
        <taxon>ecological metagenomes</taxon>
    </lineage>
</organism>
<dbReference type="EMBL" id="LAZR01043159">
    <property type="protein sequence ID" value="KKL07753.1"/>
    <property type="molecule type" value="Genomic_DNA"/>
</dbReference>
<sequence length="148" mass="16389">MKKTRLRILAGEEGFEPSLRDSESRVLPLDYSPKTDATELKSTPLPVFSGTIRPLFLSQKAARIRQLLQSQLPSFQHSLDILCNQRYNSSAQKCQFLIYQPAKHGLAGILFAFSARAGLYNSVTDNANEPPSLTAPLTLPESVVEVMP</sequence>
<name>A0A0F9D6Q4_9ZZZZ</name>